<reference evidence="1 2" key="1">
    <citation type="submission" date="2020-10" db="EMBL/GenBank/DDBJ databases">
        <authorList>
            <person name="Castelo-Branco R."/>
            <person name="Eusebio N."/>
            <person name="Adriana R."/>
            <person name="Vieira A."/>
            <person name="Brugerolle De Fraissinette N."/>
            <person name="Rezende De Castro R."/>
            <person name="Schneider M.P."/>
            <person name="Vasconcelos V."/>
            <person name="Leao P.N."/>
        </authorList>
    </citation>
    <scope>NUCLEOTIDE SEQUENCE [LARGE SCALE GENOMIC DNA]</scope>
    <source>
        <strain evidence="1 2">LEGE 06123</strain>
    </source>
</reference>
<proteinExistence type="predicted"/>
<protein>
    <submittedName>
        <fullName evidence="1">Uncharacterized protein</fullName>
    </submittedName>
</protein>
<keyword evidence="2" id="KW-1185">Reference proteome</keyword>
<dbReference type="Proteomes" id="UP000651156">
    <property type="component" value="Unassembled WGS sequence"/>
</dbReference>
<name>A0ABR9UMM7_9CHRO</name>
<evidence type="ECO:0000313" key="1">
    <source>
        <dbReference type="EMBL" id="MBE9189509.1"/>
    </source>
</evidence>
<comment type="caution">
    <text evidence="1">The sequence shown here is derived from an EMBL/GenBank/DDBJ whole genome shotgun (WGS) entry which is preliminary data.</text>
</comment>
<dbReference type="RefSeq" id="WP_193930756.1">
    <property type="nucleotide sequence ID" value="NZ_CAWPMZ010000111.1"/>
</dbReference>
<gene>
    <name evidence="1" type="ORF">IQ230_03830</name>
</gene>
<accession>A0ABR9UMM7</accession>
<organism evidence="1 2">
    <name type="scientific">Gloeocapsopsis crepidinum LEGE 06123</name>
    <dbReference type="NCBI Taxonomy" id="588587"/>
    <lineage>
        <taxon>Bacteria</taxon>
        <taxon>Bacillati</taxon>
        <taxon>Cyanobacteriota</taxon>
        <taxon>Cyanophyceae</taxon>
        <taxon>Oscillatoriophycideae</taxon>
        <taxon>Chroococcales</taxon>
        <taxon>Chroococcaceae</taxon>
        <taxon>Gloeocapsopsis</taxon>
    </lineage>
</organism>
<dbReference type="EMBL" id="JADEWN010000006">
    <property type="protein sequence ID" value="MBE9189509.1"/>
    <property type="molecule type" value="Genomic_DNA"/>
</dbReference>
<evidence type="ECO:0000313" key="2">
    <source>
        <dbReference type="Proteomes" id="UP000651156"/>
    </source>
</evidence>
<sequence>MQSLPRQGVRATTYSLIGELPYQSAVGLLSLQTSPQFWQQNRGLLAYHYYA</sequence>